<dbReference type="Proteomes" id="UP000515237">
    <property type="component" value="Chromosome"/>
</dbReference>
<keyword evidence="2" id="KW-1185">Reference proteome</keyword>
<dbReference type="KEGG" id="aswu:HUW51_17280"/>
<evidence type="ECO:0000313" key="1">
    <source>
        <dbReference type="EMBL" id="QNF34390.1"/>
    </source>
</evidence>
<dbReference type="EMBL" id="CP055156">
    <property type="protein sequence ID" value="QNF34390.1"/>
    <property type="molecule type" value="Genomic_DNA"/>
</dbReference>
<gene>
    <name evidence="1" type="ORF">HUW51_17280</name>
</gene>
<dbReference type="RefSeq" id="WP_185270871.1">
    <property type="nucleotide sequence ID" value="NZ_CP055156.1"/>
</dbReference>
<dbReference type="AlphaFoldDB" id="A0A7G7GB56"/>
<accession>A0A7G7GB56</accession>
<sequence>MNNKKVLINEKLVYHRIKEEWQISKELPQLKKVPLKKLGVSALEINWLLNTMEGEFHCNITEDTVPLGMPLEDFVHLIMQANEK</sequence>
<name>A0A7G7GB56_9BACT</name>
<organism evidence="1 2">
    <name type="scientific">Adhaeribacter swui</name>
    <dbReference type="NCBI Taxonomy" id="2086471"/>
    <lineage>
        <taxon>Bacteria</taxon>
        <taxon>Pseudomonadati</taxon>
        <taxon>Bacteroidota</taxon>
        <taxon>Cytophagia</taxon>
        <taxon>Cytophagales</taxon>
        <taxon>Hymenobacteraceae</taxon>
        <taxon>Adhaeribacter</taxon>
    </lineage>
</organism>
<evidence type="ECO:0000313" key="2">
    <source>
        <dbReference type="Proteomes" id="UP000515237"/>
    </source>
</evidence>
<proteinExistence type="predicted"/>
<protein>
    <submittedName>
        <fullName evidence="1">Uncharacterized protein</fullName>
    </submittedName>
</protein>
<reference evidence="1 2" key="1">
    <citation type="journal article" date="2018" name="Int. J. Syst. Evol. Microbiol.">
        <title>Adhaeribacter swui sp. nov., isolated from wet mud.</title>
        <authorList>
            <person name="Kim D.U."/>
            <person name="Kim K.W."/>
            <person name="Kang M.S."/>
            <person name="Kim J.Y."/>
            <person name="Jang J.H."/>
            <person name="Kim M.K."/>
        </authorList>
    </citation>
    <scope>NUCLEOTIDE SEQUENCE [LARGE SCALE GENOMIC DNA]</scope>
    <source>
        <strain evidence="1 2">KCTC 52873</strain>
    </source>
</reference>